<dbReference type="EMBL" id="KV425557">
    <property type="protein sequence ID" value="KZT28584.1"/>
    <property type="molecule type" value="Genomic_DNA"/>
</dbReference>
<dbReference type="OrthoDB" id="2847449at2759"/>
<reference evidence="2 3" key="1">
    <citation type="journal article" date="2016" name="Mol. Biol. Evol.">
        <title>Comparative Genomics of Early-Diverging Mushroom-Forming Fungi Provides Insights into the Origins of Lignocellulose Decay Capabilities.</title>
        <authorList>
            <person name="Nagy L.G."/>
            <person name="Riley R."/>
            <person name="Tritt A."/>
            <person name="Adam C."/>
            <person name="Daum C."/>
            <person name="Floudas D."/>
            <person name="Sun H."/>
            <person name="Yadav J.S."/>
            <person name="Pangilinan J."/>
            <person name="Larsson K.H."/>
            <person name="Matsuura K."/>
            <person name="Barry K."/>
            <person name="Labutti K."/>
            <person name="Kuo R."/>
            <person name="Ohm R.A."/>
            <person name="Bhattacharya S.S."/>
            <person name="Shirouzu T."/>
            <person name="Yoshinaga Y."/>
            <person name="Martin F.M."/>
            <person name="Grigoriev I.V."/>
            <person name="Hibbett D.S."/>
        </authorList>
    </citation>
    <scope>NUCLEOTIDE SEQUENCE [LARGE SCALE GENOMIC DNA]</scope>
    <source>
        <strain evidence="2 3">HHB14362 ss-1</strain>
    </source>
</reference>
<sequence length="200" mass="23024">MTTLVDQDQLWQWHIEPLRGDNYNTWSVRMTDILTISGLWDYVQGIVQPDTLAGATASPKVSAMSEAVTVPLATWCHNNQLALNAIRLRTSFAISDTLAVITARRRFYRAECAEGADIDAHIRQMREYQAEIHRYSARLIDDEEFSLTLLTSLPESWDTFIQSLDNVSTLGSHKLVARILDEWRSRCILRTVRREQEIRM</sequence>
<dbReference type="Pfam" id="PF14223">
    <property type="entry name" value="Retrotran_gag_2"/>
    <property type="match status" value="1"/>
</dbReference>
<evidence type="ECO:0000313" key="2">
    <source>
        <dbReference type="EMBL" id="KZT28584.1"/>
    </source>
</evidence>
<protein>
    <recommendedName>
        <fullName evidence="1">DUF4219 domain-containing protein</fullName>
    </recommendedName>
</protein>
<dbReference type="InterPro" id="IPR025314">
    <property type="entry name" value="DUF4219"/>
</dbReference>
<dbReference type="Pfam" id="PF13961">
    <property type="entry name" value="DUF4219"/>
    <property type="match status" value="1"/>
</dbReference>
<dbReference type="InParanoid" id="A0A165URF0"/>
<gene>
    <name evidence="2" type="ORF">NEOLEDRAFT_1058633</name>
</gene>
<dbReference type="Proteomes" id="UP000076761">
    <property type="component" value="Unassembled WGS sequence"/>
</dbReference>
<proteinExistence type="predicted"/>
<feature type="domain" description="DUF4219" evidence="1">
    <location>
        <begin position="20"/>
        <end position="43"/>
    </location>
</feature>
<keyword evidence="3" id="KW-1185">Reference proteome</keyword>
<dbReference type="STRING" id="1314782.A0A165URF0"/>
<accession>A0A165URF0</accession>
<evidence type="ECO:0000259" key="1">
    <source>
        <dbReference type="Pfam" id="PF13961"/>
    </source>
</evidence>
<name>A0A165URF0_9AGAM</name>
<dbReference type="AlphaFoldDB" id="A0A165URF0"/>
<evidence type="ECO:0000313" key="3">
    <source>
        <dbReference type="Proteomes" id="UP000076761"/>
    </source>
</evidence>
<organism evidence="2 3">
    <name type="scientific">Neolentinus lepideus HHB14362 ss-1</name>
    <dbReference type="NCBI Taxonomy" id="1314782"/>
    <lineage>
        <taxon>Eukaryota</taxon>
        <taxon>Fungi</taxon>
        <taxon>Dikarya</taxon>
        <taxon>Basidiomycota</taxon>
        <taxon>Agaricomycotina</taxon>
        <taxon>Agaricomycetes</taxon>
        <taxon>Gloeophyllales</taxon>
        <taxon>Gloeophyllaceae</taxon>
        <taxon>Neolentinus</taxon>
    </lineage>
</organism>